<dbReference type="OrthoDB" id="7659348at2"/>
<name>A0A921TCM3_9RHOB</name>
<sequence length="67" mass="7361">MTNDWLIDVLADLKAFADKNEYAALAVQLERTANITASELAAHEVGALQREAGAWAEWNAEATARHH</sequence>
<dbReference type="EMBL" id="APKE01000026">
    <property type="protein sequence ID" value="KAF0675316.1"/>
    <property type="molecule type" value="Genomic_DNA"/>
</dbReference>
<protein>
    <submittedName>
        <fullName evidence="1">Uncharacterized protein</fullName>
    </submittedName>
</protein>
<dbReference type="AlphaFoldDB" id="A0A921TCM3"/>
<evidence type="ECO:0000313" key="1">
    <source>
        <dbReference type="EMBL" id="KAF0675316.1"/>
    </source>
</evidence>
<evidence type="ECO:0000313" key="2">
    <source>
        <dbReference type="Proteomes" id="UP000698242"/>
    </source>
</evidence>
<accession>A0A921TCM3</accession>
<dbReference type="Proteomes" id="UP000698242">
    <property type="component" value="Unassembled WGS sequence"/>
</dbReference>
<keyword evidence="2" id="KW-1185">Reference proteome</keyword>
<gene>
    <name evidence="1" type="ORF">PMES_02206</name>
</gene>
<reference evidence="1" key="1">
    <citation type="submission" date="2013-03" db="EMBL/GenBank/DDBJ databases">
        <title>Genome Sequence of the Profundibacterium mesophilum strain KAUST100406-0324T from Red Sea, a novel genus in the family Rhodobacteraceae.</title>
        <authorList>
            <person name="Essack M."/>
            <person name="Alam I."/>
            <person name="Lafi F."/>
            <person name="Alawi W."/>
            <person name="Kamanu F."/>
            <person name="Al-Suwailem A."/>
            <person name="Lee O.O."/>
            <person name="Xu Y."/>
            <person name="Bajic V."/>
            <person name="Qian P.-Y."/>
            <person name="Archer J."/>
        </authorList>
    </citation>
    <scope>NUCLEOTIDE SEQUENCE</scope>
    <source>
        <strain evidence="1">KAUST100406-0324</strain>
    </source>
</reference>
<organism evidence="1 2">
    <name type="scientific">Profundibacterium mesophilum KAUST100406-0324</name>
    <dbReference type="NCBI Taxonomy" id="1037889"/>
    <lineage>
        <taxon>Bacteria</taxon>
        <taxon>Pseudomonadati</taxon>
        <taxon>Pseudomonadota</taxon>
        <taxon>Alphaproteobacteria</taxon>
        <taxon>Rhodobacterales</taxon>
        <taxon>Roseobacteraceae</taxon>
        <taxon>Profundibacterium</taxon>
    </lineage>
</organism>
<comment type="caution">
    <text evidence="1">The sequence shown here is derived from an EMBL/GenBank/DDBJ whole genome shotgun (WGS) entry which is preliminary data.</text>
</comment>
<proteinExistence type="predicted"/>
<dbReference type="RefSeq" id="WP_159965727.1">
    <property type="nucleotide sequence ID" value="NZ_APKE01000026.1"/>
</dbReference>